<name>A0A2W1JMW3_9CYAN</name>
<accession>A0A2W1JMW3</accession>
<evidence type="ECO:0008006" key="3">
    <source>
        <dbReference type="Google" id="ProtNLM"/>
    </source>
</evidence>
<dbReference type="AlphaFoldDB" id="A0A2W1JMW3"/>
<sequence>MSNYWPSLTLDAWQATYATLHMWTQIVGKVRLVQTPWINHSWHVPLYLTARGLTTGTIPYGSRVFQIDFDFIDHQLQIATIEGQTQSLELRPCSVADFYQALMASLAALDINIKINTTPNEVADPIPFEQDDTHSAYDAEYANRCWRVLLQSERVFREFRSYFSGKVSPVHFFWGSFDLAVTRFSGKSAPEHPGGVPNLPDAVAKEAYSQEVSSAGFWPGLGLGYPAFYSYAYPTPEGFGEVSVQPKAAFFHESLGEFILPYDSVCEAEEPEQMLLAFLQSTYEAAASLANWDQTALRQTCFK</sequence>
<dbReference type="EMBL" id="PQWO01000002">
    <property type="protein sequence ID" value="PZD74658.1"/>
    <property type="molecule type" value="Genomic_DNA"/>
</dbReference>
<dbReference type="Pfam" id="PF19459">
    <property type="entry name" value="DUF5996"/>
    <property type="match status" value="1"/>
</dbReference>
<protein>
    <recommendedName>
        <fullName evidence="3">Ava_C0101 and related proteins</fullName>
    </recommendedName>
</protein>
<evidence type="ECO:0000313" key="1">
    <source>
        <dbReference type="EMBL" id="PZD74658.1"/>
    </source>
</evidence>
<reference evidence="1 2" key="1">
    <citation type="journal article" date="2018" name="Sci. Rep.">
        <title>A novel species of the marine cyanobacterium Acaryochloris with a unique pigment content and lifestyle.</title>
        <authorList>
            <person name="Partensky F."/>
            <person name="Six C."/>
            <person name="Ratin M."/>
            <person name="Garczarek L."/>
            <person name="Vaulot D."/>
            <person name="Probert I."/>
            <person name="Calteau A."/>
            <person name="Gourvil P."/>
            <person name="Marie D."/>
            <person name="Grebert T."/>
            <person name="Bouchier C."/>
            <person name="Le Panse S."/>
            <person name="Gachenot M."/>
            <person name="Rodriguez F."/>
            <person name="Garrido J.L."/>
        </authorList>
    </citation>
    <scope>NUCLEOTIDE SEQUENCE [LARGE SCALE GENOMIC DNA]</scope>
    <source>
        <strain evidence="1 2">RCC1774</strain>
    </source>
</reference>
<dbReference type="OrthoDB" id="9800945at2"/>
<comment type="caution">
    <text evidence="1">The sequence shown here is derived from an EMBL/GenBank/DDBJ whole genome shotgun (WGS) entry which is preliminary data.</text>
</comment>
<dbReference type="RefSeq" id="WP_110984915.1">
    <property type="nucleotide sequence ID" value="NZ_CAWNWM010000002.1"/>
</dbReference>
<organism evidence="1 2">
    <name type="scientific">Acaryochloris thomasi RCC1774</name>
    <dbReference type="NCBI Taxonomy" id="1764569"/>
    <lineage>
        <taxon>Bacteria</taxon>
        <taxon>Bacillati</taxon>
        <taxon>Cyanobacteriota</taxon>
        <taxon>Cyanophyceae</taxon>
        <taxon>Acaryochloridales</taxon>
        <taxon>Acaryochloridaceae</taxon>
        <taxon>Acaryochloris</taxon>
        <taxon>Acaryochloris thomasi</taxon>
    </lineage>
</organism>
<proteinExistence type="predicted"/>
<dbReference type="InterPro" id="IPR046038">
    <property type="entry name" value="DUF5996"/>
</dbReference>
<evidence type="ECO:0000313" key="2">
    <source>
        <dbReference type="Proteomes" id="UP000248857"/>
    </source>
</evidence>
<gene>
    <name evidence="1" type="ORF">C1752_00957</name>
</gene>
<keyword evidence="2" id="KW-1185">Reference proteome</keyword>
<dbReference type="Proteomes" id="UP000248857">
    <property type="component" value="Unassembled WGS sequence"/>
</dbReference>